<dbReference type="PRINTS" id="PR00077">
    <property type="entry name" value="GPDHDRGNASE"/>
</dbReference>
<feature type="binding site" evidence="7">
    <location>
        <position position="129"/>
    </location>
    <ligand>
        <name>sn-glycerol 3-phosphate</name>
        <dbReference type="ChEBI" id="CHEBI:57597"/>
    </ligand>
</feature>
<evidence type="ECO:0000313" key="12">
    <source>
        <dbReference type="EMBL" id="WWR46811.1"/>
    </source>
</evidence>
<dbReference type="EMBL" id="CP146069">
    <property type="protein sequence ID" value="WWR46811.1"/>
    <property type="molecule type" value="Genomic_DNA"/>
</dbReference>
<dbReference type="SUPFAM" id="SSF51735">
    <property type="entry name" value="NAD(P)-binding Rossmann-fold domains"/>
    <property type="match status" value="1"/>
</dbReference>
<keyword evidence="2 7" id="KW-0444">Lipid biosynthesis</keyword>
<dbReference type="EC" id="1.1.1.94" evidence="7"/>
<protein>
    <recommendedName>
        <fullName evidence="7">Glycerol-3-phosphate dehydrogenase [NAD(P)+]</fullName>
        <ecNumber evidence="7">1.1.1.94</ecNumber>
    </recommendedName>
    <alternativeName>
        <fullName evidence="7">NAD(P)(+)-dependent glycerol-3-phosphate dehydrogenase</fullName>
    </alternativeName>
    <alternativeName>
        <fullName evidence="7">NAD(P)H-dependent dihydroxyacetone-phosphate reductase</fullName>
    </alternativeName>
</protein>
<comment type="caution">
    <text evidence="7">Lacks conserved residue(s) required for the propagation of feature annotation.</text>
</comment>
<dbReference type="Gene3D" id="1.10.1040.10">
    <property type="entry name" value="N-(1-d-carboxylethyl)-l-norvaline Dehydrogenase, domain 2"/>
    <property type="match status" value="1"/>
</dbReference>
<dbReference type="NCBIfam" id="NF000942">
    <property type="entry name" value="PRK00094.1-4"/>
    <property type="match status" value="1"/>
</dbReference>
<keyword evidence="7" id="KW-0521">NADP</keyword>
<evidence type="ECO:0000259" key="10">
    <source>
        <dbReference type="Pfam" id="PF01210"/>
    </source>
</evidence>
<evidence type="ECO:0000256" key="5">
    <source>
        <dbReference type="ARBA" id="ARBA00023209"/>
    </source>
</evidence>
<feature type="binding site" evidence="7">
    <location>
        <position position="184"/>
    </location>
    <ligand>
        <name>sn-glycerol 3-phosphate</name>
        <dbReference type="ChEBI" id="CHEBI:57597"/>
    </ligand>
</feature>
<dbReference type="InterPro" id="IPR006109">
    <property type="entry name" value="G3P_DH_NAD-dep_C"/>
</dbReference>
<reference evidence="12 13" key="1">
    <citation type="submission" date="2023-10" db="EMBL/GenBank/DDBJ databases">
        <title>Roseovarius strain S88 nov., isolated from a marine algae.</title>
        <authorList>
            <person name="Lee M.W."/>
            <person name="Lee J.K."/>
            <person name="Kim J.M."/>
            <person name="Choi D.G."/>
            <person name="Baek J.H."/>
            <person name="Bayburt H."/>
            <person name="Jung J.J."/>
            <person name="Han D.M."/>
            <person name="Jeon C.O."/>
        </authorList>
    </citation>
    <scope>NUCLEOTIDE SEQUENCE [LARGE SCALE GENOMIC DNA]</scope>
    <source>
        <strain evidence="12 13">S88</strain>
    </source>
</reference>
<evidence type="ECO:0000256" key="2">
    <source>
        <dbReference type="ARBA" id="ARBA00022516"/>
    </source>
</evidence>
<dbReference type="NCBIfam" id="NF000940">
    <property type="entry name" value="PRK00094.1-2"/>
    <property type="match status" value="1"/>
</dbReference>
<comment type="function">
    <text evidence="7">Catalyzes the reduction of the glycolytic intermediate dihydroxyacetone phosphate (DHAP) to sn-glycerol 3-phosphate (G3P), the key precursor for phospholipid synthesis.</text>
</comment>
<dbReference type="PROSITE" id="PS00957">
    <property type="entry name" value="NAD_G3PDH"/>
    <property type="match status" value="1"/>
</dbReference>
<dbReference type="Pfam" id="PF01210">
    <property type="entry name" value="NAD_Gly3P_dh_N"/>
    <property type="match status" value="1"/>
</dbReference>
<keyword evidence="7" id="KW-0963">Cytoplasm</keyword>
<dbReference type="Gene3D" id="3.40.50.720">
    <property type="entry name" value="NAD(P)-binding Rossmann-like Domain"/>
    <property type="match status" value="1"/>
</dbReference>
<dbReference type="InterPro" id="IPR008927">
    <property type="entry name" value="6-PGluconate_DH-like_C_sf"/>
</dbReference>
<keyword evidence="7 8" id="KW-0520">NAD</keyword>
<evidence type="ECO:0000256" key="8">
    <source>
        <dbReference type="RuleBase" id="RU000437"/>
    </source>
</evidence>
<evidence type="ECO:0000256" key="9">
    <source>
        <dbReference type="RuleBase" id="RU000439"/>
    </source>
</evidence>
<dbReference type="RefSeq" id="WP_338549654.1">
    <property type="nucleotide sequence ID" value="NZ_CP146069.1"/>
</dbReference>
<comment type="catalytic activity">
    <reaction evidence="7 9">
        <text>sn-glycerol 3-phosphate + NADP(+) = dihydroxyacetone phosphate + NADPH + H(+)</text>
        <dbReference type="Rhea" id="RHEA:11096"/>
        <dbReference type="ChEBI" id="CHEBI:15378"/>
        <dbReference type="ChEBI" id="CHEBI:57597"/>
        <dbReference type="ChEBI" id="CHEBI:57642"/>
        <dbReference type="ChEBI" id="CHEBI:57783"/>
        <dbReference type="ChEBI" id="CHEBI:58349"/>
        <dbReference type="EC" id="1.1.1.94"/>
    </reaction>
</comment>
<accession>A0ABZ2HFK4</accession>
<dbReference type="Proteomes" id="UP001364156">
    <property type="component" value="Chromosome"/>
</dbReference>
<feature type="binding site" evidence="7">
    <location>
        <position position="29"/>
    </location>
    <ligand>
        <name>NADPH</name>
        <dbReference type="ChEBI" id="CHEBI:57783"/>
    </ligand>
</feature>
<feature type="domain" description="Glycerol-3-phosphate dehydrogenase NAD-dependent C-terminal" evidence="11">
    <location>
        <begin position="173"/>
        <end position="308"/>
    </location>
</feature>
<feature type="binding site" evidence="7">
    <location>
        <position position="101"/>
    </location>
    <ligand>
        <name>NADPH</name>
        <dbReference type="ChEBI" id="CHEBI:57783"/>
    </ligand>
</feature>
<dbReference type="HAMAP" id="MF_00394">
    <property type="entry name" value="NAD_Glyc3P_dehydrog"/>
    <property type="match status" value="1"/>
</dbReference>
<feature type="binding site" evidence="7">
    <location>
        <position position="249"/>
    </location>
    <ligand>
        <name>sn-glycerol 3-phosphate</name>
        <dbReference type="ChEBI" id="CHEBI:57597"/>
    </ligand>
</feature>
<keyword evidence="6 7" id="KW-1208">Phospholipid metabolism</keyword>
<feature type="binding site" evidence="7">
    <location>
        <position position="266"/>
    </location>
    <ligand>
        <name>NADPH</name>
        <dbReference type="ChEBI" id="CHEBI:57783"/>
    </ligand>
</feature>
<comment type="similarity">
    <text evidence="1 7 8">Belongs to the NAD-dependent glycerol-3-phosphate dehydrogenase family.</text>
</comment>
<keyword evidence="4 7" id="KW-0443">Lipid metabolism</keyword>
<feature type="binding site" evidence="7">
    <location>
        <position position="131"/>
    </location>
    <ligand>
        <name>sn-glycerol 3-phosphate</name>
        <dbReference type="ChEBI" id="CHEBI:57597"/>
    </ligand>
</feature>
<dbReference type="InterPro" id="IPR013328">
    <property type="entry name" value="6PGD_dom2"/>
</dbReference>
<feature type="binding site" evidence="7">
    <location>
        <position position="101"/>
    </location>
    <ligand>
        <name>sn-glycerol 3-phosphate</name>
        <dbReference type="ChEBI" id="CHEBI:57597"/>
    </ligand>
</feature>
<name>A0ABZ2HFK4_9RHOB</name>
<dbReference type="Pfam" id="PF07479">
    <property type="entry name" value="NAD_Gly3P_dh_C"/>
    <property type="match status" value="1"/>
</dbReference>
<feature type="binding site" evidence="7">
    <location>
        <position position="133"/>
    </location>
    <ligand>
        <name>NADPH</name>
        <dbReference type="ChEBI" id="CHEBI:57783"/>
    </ligand>
</feature>
<feature type="binding site" evidence="7">
    <location>
        <position position="248"/>
    </location>
    <ligand>
        <name>NADPH</name>
        <dbReference type="ChEBI" id="CHEBI:57783"/>
    </ligand>
</feature>
<feature type="binding site" evidence="7">
    <location>
        <position position="248"/>
    </location>
    <ligand>
        <name>sn-glycerol 3-phosphate</name>
        <dbReference type="ChEBI" id="CHEBI:57597"/>
    </ligand>
</feature>
<organism evidence="12 13">
    <name type="scientific">Roseovarius phycicola</name>
    <dbReference type="NCBI Taxonomy" id="3080976"/>
    <lineage>
        <taxon>Bacteria</taxon>
        <taxon>Pseudomonadati</taxon>
        <taxon>Pseudomonadota</taxon>
        <taxon>Alphaproteobacteria</taxon>
        <taxon>Rhodobacterales</taxon>
        <taxon>Roseobacteraceae</taxon>
        <taxon>Roseovarius</taxon>
    </lineage>
</organism>
<dbReference type="InterPro" id="IPR011128">
    <property type="entry name" value="G3P_DH_NAD-dep_N"/>
</dbReference>
<sequence length="319" mass="33476">MIRVLGAGAYGTALAVSLAQNGPVTLWLRDEMQAQSVQDKRENSKRLPGVTLPDALTVTSTMPAANDDDLTLLAVPTQKLRGFLEQHIDALGNGPLIACCKGMELGTGLSPTEVISDLRSDGLEAILTGPSFAADVARGLPTALTLACANEDAGEHMQARLTTPNIRVYRSTDVIGAEFGGALKNVLAIGCGAVIGAGLGESARSALMTRGFAEIVRVATARGARRDTLSGLSGFGDLVLTCTSEQSRNYMYGQSIGRGDIFDKTVTVEGAATARAMTQLAREQDLDLPVTAAVCGLVEGKLKVRDAMDMLLSRPLKEE</sequence>
<feature type="active site" description="Proton acceptor" evidence="7">
    <location>
        <position position="184"/>
    </location>
</feature>
<keyword evidence="3 7" id="KW-0560">Oxidoreductase</keyword>
<dbReference type="InterPro" id="IPR006168">
    <property type="entry name" value="G3P_DH_NAD-dep"/>
</dbReference>
<evidence type="ECO:0000313" key="13">
    <source>
        <dbReference type="Proteomes" id="UP001364156"/>
    </source>
</evidence>
<gene>
    <name evidence="7" type="primary">gpsA</name>
    <name evidence="12" type="ORF">RZ517_01115</name>
</gene>
<comment type="catalytic activity">
    <reaction evidence="7">
        <text>sn-glycerol 3-phosphate + NAD(+) = dihydroxyacetone phosphate + NADH + H(+)</text>
        <dbReference type="Rhea" id="RHEA:11092"/>
        <dbReference type="ChEBI" id="CHEBI:15378"/>
        <dbReference type="ChEBI" id="CHEBI:57540"/>
        <dbReference type="ChEBI" id="CHEBI:57597"/>
        <dbReference type="ChEBI" id="CHEBI:57642"/>
        <dbReference type="ChEBI" id="CHEBI:57945"/>
        <dbReference type="EC" id="1.1.1.94"/>
    </reaction>
</comment>
<feature type="domain" description="Glycerol-3-phosphate dehydrogenase NAD-dependent N-terminal" evidence="10">
    <location>
        <begin position="2"/>
        <end position="152"/>
    </location>
</feature>
<evidence type="ECO:0000256" key="6">
    <source>
        <dbReference type="ARBA" id="ARBA00023264"/>
    </source>
</evidence>
<evidence type="ECO:0000256" key="7">
    <source>
        <dbReference type="HAMAP-Rule" id="MF_00394"/>
    </source>
</evidence>
<keyword evidence="13" id="KW-1185">Reference proteome</keyword>
<keyword evidence="7" id="KW-0547">Nucleotide-binding</keyword>
<dbReference type="PANTHER" id="PTHR11728">
    <property type="entry name" value="GLYCEROL-3-PHOSPHATE DEHYDROGENASE"/>
    <property type="match status" value="1"/>
</dbReference>
<dbReference type="SUPFAM" id="SSF48179">
    <property type="entry name" value="6-phosphogluconate dehydrogenase C-terminal domain-like"/>
    <property type="match status" value="1"/>
</dbReference>
<comment type="pathway">
    <text evidence="7">Membrane lipid metabolism; glycerophospholipid metabolism.</text>
</comment>
<evidence type="ECO:0000256" key="3">
    <source>
        <dbReference type="ARBA" id="ARBA00023002"/>
    </source>
</evidence>
<comment type="subcellular location">
    <subcellularLocation>
        <location evidence="7">Cytoplasm</location>
    </subcellularLocation>
</comment>
<dbReference type="PANTHER" id="PTHR11728:SF1">
    <property type="entry name" value="GLYCEROL-3-PHOSPHATE DEHYDROGENASE [NAD(+)] 2, CHLOROPLASTIC"/>
    <property type="match status" value="1"/>
</dbReference>
<proteinExistence type="inferred from homology"/>
<dbReference type="GO" id="GO:0047952">
    <property type="term" value="F:glycerol-3-phosphate dehydrogenase [NAD(P)+] activity"/>
    <property type="evidence" value="ECO:0007669"/>
    <property type="project" value="UniProtKB-EC"/>
</dbReference>
<feature type="binding site" evidence="7">
    <location>
        <position position="247"/>
    </location>
    <ligand>
        <name>sn-glycerol 3-phosphate</name>
        <dbReference type="ChEBI" id="CHEBI:57597"/>
    </ligand>
</feature>
<dbReference type="InterPro" id="IPR036291">
    <property type="entry name" value="NAD(P)-bd_dom_sf"/>
</dbReference>
<feature type="binding site" evidence="7">
    <location>
        <position position="269"/>
    </location>
    <ligand>
        <name>NADPH</name>
        <dbReference type="ChEBI" id="CHEBI:57783"/>
    </ligand>
</feature>
<evidence type="ECO:0000259" key="11">
    <source>
        <dbReference type="Pfam" id="PF07479"/>
    </source>
</evidence>
<evidence type="ECO:0000256" key="1">
    <source>
        <dbReference type="ARBA" id="ARBA00011009"/>
    </source>
</evidence>
<evidence type="ECO:0000256" key="4">
    <source>
        <dbReference type="ARBA" id="ARBA00023098"/>
    </source>
</evidence>
<feature type="binding site" evidence="7">
    <location>
        <position position="10"/>
    </location>
    <ligand>
        <name>NADPH</name>
        <dbReference type="ChEBI" id="CHEBI:57783"/>
    </ligand>
</feature>
<keyword evidence="5 7" id="KW-0594">Phospholipid biosynthesis</keyword>
<feature type="binding site" evidence="7">
    <location>
        <position position="237"/>
    </location>
    <ligand>
        <name>sn-glycerol 3-phosphate</name>
        <dbReference type="ChEBI" id="CHEBI:57597"/>
    </ligand>
</feature>
<dbReference type="PIRSF" id="PIRSF000114">
    <property type="entry name" value="Glycerol-3-P_dh"/>
    <property type="match status" value="1"/>
</dbReference>